<dbReference type="PROSITE" id="PS00198">
    <property type="entry name" value="4FE4S_FER_1"/>
    <property type="match status" value="1"/>
</dbReference>
<organism evidence="6 7">
    <name type="scientific">Desulfofustis glycolicus DSM 9705</name>
    <dbReference type="NCBI Taxonomy" id="1121409"/>
    <lineage>
        <taxon>Bacteria</taxon>
        <taxon>Pseudomonadati</taxon>
        <taxon>Thermodesulfobacteriota</taxon>
        <taxon>Desulfobulbia</taxon>
        <taxon>Desulfobulbales</taxon>
        <taxon>Desulfocapsaceae</taxon>
        <taxon>Desulfofustis</taxon>
    </lineage>
</organism>
<keyword evidence="2" id="KW-0479">Metal-binding</keyword>
<keyword evidence="3" id="KW-0408">Iron</keyword>
<evidence type="ECO:0000256" key="3">
    <source>
        <dbReference type="ARBA" id="ARBA00023004"/>
    </source>
</evidence>
<evidence type="ECO:0000256" key="1">
    <source>
        <dbReference type="ARBA" id="ARBA00022485"/>
    </source>
</evidence>
<evidence type="ECO:0000256" key="4">
    <source>
        <dbReference type="ARBA" id="ARBA00023014"/>
    </source>
</evidence>
<keyword evidence="7" id="KW-1185">Reference proteome</keyword>
<dbReference type="SUPFAM" id="SSF54862">
    <property type="entry name" value="4Fe-4S ferredoxins"/>
    <property type="match status" value="1"/>
</dbReference>
<name>A0A1M5YFI3_9BACT</name>
<feature type="domain" description="4Fe-4S ferredoxin-type" evidence="5">
    <location>
        <begin position="11"/>
        <end position="39"/>
    </location>
</feature>
<sequence length="95" mass="10329">MKDYRYIPDTATLRLDTETCIGCGLCQTVCPHRIFVVADKKARIEDRDACMECGACARNCPVEAITVTPGVGCAVEIIARWVNGITGRTVMKGCC</sequence>
<dbReference type="GO" id="GO:0051539">
    <property type="term" value="F:4 iron, 4 sulfur cluster binding"/>
    <property type="evidence" value="ECO:0007669"/>
    <property type="project" value="UniProtKB-KW"/>
</dbReference>
<dbReference type="GO" id="GO:0046872">
    <property type="term" value="F:metal ion binding"/>
    <property type="evidence" value="ECO:0007669"/>
    <property type="project" value="UniProtKB-KW"/>
</dbReference>
<dbReference type="InterPro" id="IPR050572">
    <property type="entry name" value="Fe-S_Ferredoxin"/>
</dbReference>
<dbReference type="AlphaFoldDB" id="A0A1M5YFI3"/>
<dbReference type="RefSeq" id="WP_073378894.1">
    <property type="nucleotide sequence ID" value="NZ_FQXS01000035.1"/>
</dbReference>
<dbReference type="PANTHER" id="PTHR43687">
    <property type="entry name" value="ADENYLYLSULFATE REDUCTASE, BETA SUBUNIT"/>
    <property type="match status" value="1"/>
</dbReference>
<dbReference type="PANTHER" id="PTHR43687:SF4">
    <property type="entry name" value="BLR5484 PROTEIN"/>
    <property type="match status" value="1"/>
</dbReference>
<dbReference type="STRING" id="1121409.SAMN02745124_03963"/>
<dbReference type="PROSITE" id="PS51379">
    <property type="entry name" value="4FE4S_FER_2"/>
    <property type="match status" value="2"/>
</dbReference>
<dbReference type="Gene3D" id="3.30.70.20">
    <property type="match status" value="2"/>
</dbReference>
<proteinExistence type="predicted"/>
<accession>A0A1M5YFI3</accession>
<evidence type="ECO:0000259" key="5">
    <source>
        <dbReference type="PROSITE" id="PS51379"/>
    </source>
</evidence>
<dbReference type="EMBL" id="FQXS01000035">
    <property type="protein sequence ID" value="SHI10608.1"/>
    <property type="molecule type" value="Genomic_DNA"/>
</dbReference>
<dbReference type="NCBIfam" id="NF040864">
    <property type="entry name" value="HgcB_ferredoxin"/>
    <property type="match status" value="1"/>
</dbReference>
<feature type="domain" description="4Fe-4S ferredoxin-type" evidence="5">
    <location>
        <begin position="40"/>
        <end position="70"/>
    </location>
</feature>
<keyword evidence="4" id="KW-0411">Iron-sulfur</keyword>
<dbReference type="InterPro" id="IPR017900">
    <property type="entry name" value="4Fe4S_Fe_S_CS"/>
</dbReference>
<evidence type="ECO:0000313" key="7">
    <source>
        <dbReference type="Proteomes" id="UP000184139"/>
    </source>
</evidence>
<dbReference type="Pfam" id="PF13237">
    <property type="entry name" value="Fer4_10"/>
    <property type="match status" value="1"/>
</dbReference>
<protein>
    <submittedName>
        <fullName evidence="6">4Fe-4S dicluster domain-containing protein</fullName>
    </submittedName>
</protein>
<keyword evidence="1" id="KW-0004">4Fe-4S</keyword>
<evidence type="ECO:0000313" key="6">
    <source>
        <dbReference type="EMBL" id="SHI10608.1"/>
    </source>
</evidence>
<gene>
    <name evidence="6" type="ORF">SAMN02745124_03963</name>
</gene>
<dbReference type="Proteomes" id="UP000184139">
    <property type="component" value="Unassembled WGS sequence"/>
</dbReference>
<evidence type="ECO:0000256" key="2">
    <source>
        <dbReference type="ARBA" id="ARBA00022723"/>
    </source>
</evidence>
<dbReference type="InterPro" id="IPR017896">
    <property type="entry name" value="4Fe4S_Fe-S-bd"/>
</dbReference>
<reference evidence="6 7" key="1">
    <citation type="submission" date="2016-11" db="EMBL/GenBank/DDBJ databases">
        <authorList>
            <person name="Jaros S."/>
            <person name="Januszkiewicz K."/>
            <person name="Wedrychowicz H."/>
        </authorList>
    </citation>
    <scope>NUCLEOTIDE SEQUENCE [LARGE SCALE GENOMIC DNA]</scope>
    <source>
        <strain evidence="6 7">DSM 9705</strain>
    </source>
</reference>
<dbReference type="OrthoDB" id="9794954at2"/>